<evidence type="ECO:0000256" key="4">
    <source>
        <dbReference type="ARBA" id="ARBA00022692"/>
    </source>
</evidence>
<dbReference type="PROSITE" id="PS51201">
    <property type="entry name" value="RCK_N"/>
    <property type="match status" value="1"/>
</dbReference>
<keyword evidence="5 7" id="KW-1133">Transmembrane helix</keyword>
<dbReference type="Pfam" id="PF02254">
    <property type="entry name" value="TrkA_N"/>
    <property type="match status" value="1"/>
</dbReference>
<dbReference type="GO" id="GO:0015297">
    <property type="term" value="F:antiporter activity"/>
    <property type="evidence" value="ECO:0007669"/>
    <property type="project" value="InterPro"/>
</dbReference>
<dbReference type="GO" id="GO:1902600">
    <property type="term" value="P:proton transmembrane transport"/>
    <property type="evidence" value="ECO:0007669"/>
    <property type="project" value="InterPro"/>
</dbReference>
<feature type="transmembrane region" description="Helical" evidence="7">
    <location>
        <begin position="32"/>
        <end position="50"/>
    </location>
</feature>
<evidence type="ECO:0000256" key="1">
    <source>
        <dbReference type="ARBA" id="ARBA00004141"/>
    </source>
</evidence>
<dbReference type="EMBL" id="LRRQ01000047">
    <property type="protein sequence ID" value="OAM90823.1"/>
    <property type="molecule type" value="Genomic_DNA"/>
</dbReference>
<dbReference type="GO" id="GO:0006813">
    <property type="term" value="P:potassium ion transport"/>
    <property type="evidence" value="ECO:0007669"/>
    <property type="project" value="InterPro"/>
</dbReference>
<dbReference type="Proteomes" id="UP000078486">
    <property type="component" value="Unassembled WGS sequence"/>
</dbReference>
<protein>
    <submittedName>
        <fullName evidence="9">Sodium:proton exchanger</fullName>
    </submittedName>
</protein>
<comment type="similarity">
    <text evidence="2">Belongs to the monovalent cation:proton antiporter 2 (CPA2) transporter (TC 2.A.37) family.</text>
</comment>
<feature type="transmembrane region" description="Helical" evidence="7">
    <location>
        <begin position="193"/>
        <end position="215"/>
    </location>
</feature>
<dbReference type="GO" id="GO:0016020">
    <property type="term" value="C:membrane"/>
    <property type="evidence" value="ECO:0007669"/>
    <property type="project" value="UniProtKB-SubCell"/>
</dbReference>
<keyword evidence="6 7" id="KW-0472">Membrane</keyword>
<keyword evidence="3" id="KW-0813">Transport</keyword>
<dbReference type="InterPro" id="IPR003148">
    <property type="entry name" value="RCK_N"/>
</dbReference>
<comment type="caution">
    <text evidence="9">The sequence shown here is derived from an EMBL/GenBank/DDBJ whole genome shotgun (WGS) entry which is preliminary data.</text>
</comment>
<feature type="transmembrane region" description="Helical" evidence="7">
    <location>
        <begin position="375"/>
        <end position="393"/>
    </location>
</feature>
<dbReference type="InterPro" id="IPR038770">
    <property type="entry name" value="Na+/solute_symporter_sf"/>
</dbReference>
<evidence type="ECO:0000256" key="3">
    <source>
        <dbReference type="ARBA" id="ARBA00022448"/>
    </source>
</evidence>
<dbReference type="PANTHER" id="PTHR42751:SF1">
    <property type="entry name" value="CATION_PROTON ANTIPORTER YBAL-RELATED"/>
    <property type="match status" value="1"/>
</dbReference>
<dbReference type="Pfam" id="PF00999">
    <property type="entry name" value="Na_H_Exchanger"/>
    <property type="match status" value="1"/>
</dbReference>
<dbReference type="SUPFAM" id="SSF51735">
    <property type="entry name" value="NAD(P)-binding Rossmann-fold domains"/>
    <property type="match status" value="1"/>
</dbReference>
<keyword evidence="10" id="KW-1185">Reference proteome</keyword>
<dbReference type="Gene3D" id="1.20.1530.20">
    <property type="match status" value="1"/>
</dbReference>
<sequence>MHDISLITTIAFGFAAALFFGLVAKKIGLSPIVGYLLAGIAAGPHTPGFVGNIQLAGQLAEIGVILLMFGVGLHFHLKDLLAVRNIAIPGALGQSTLATLAMVGVATLAGWSWTQGVVLGIAVSVASTVVLLRVLMDSRTLETASGHVAIGWLIVEDIITVLVLVVLPALAVNTSLDNVALDAAHGGTEAGKGVLWAAGIAILKLVALGAIVIVVGSRFVPWVLMRVARVRSRELFTLAVLVMSIAIATAAYAAFGASMALGAFMAGMLVGQSKFSHQAGSELLPLRDAFAVLFFVSVGMLFDFRSVMQTPLLLAGVLVVILMVKPLAAFLIVLLCRHTVHTGLVVAGGLAQIGEFSFILAEVARANGLIPTEAYSLLVAGAIISISLNPIVFNRLLALEPWIEKHASWVRWLGRRADEHGSAINAVTPHGDGAPADAIVVGHGPVGRAVTEVLGLFKVKPLIIEMNVDTVSELHNRGMRALYGDATRPEILKEACLEKARCLVITTPEPATRLAMIVAAREVNPGIHILTRARYVSEHAALREAGASVICCDELAGAAGLAEALLIDQGVPREQIEREIGRIRADWGQTVLSAVGDGSATK</sequence>
<dbReference type="Gene3D" id="3.40.50.720">
    <property type="entry name" value="NAD(P)-binding Rossmann-like Domain"/>
    <property type="match status" value="1"/>
</dbReference>
<dbReference type="RefSeq" id="WP_068769314.1">
    <property type="nucleotide sequence ID" value="NZ_CP109796.1"/>
</dbReference>
<evidence type="ECO:0000259" key="8">
    <source>
        <dbReference type="PROSITE" id="PS51201"/>
    </source>
</evidence>
<feature type="transmembrane region" description="Helical" evidence="7">
    <location>
        <begin position="341"/>
        <end position="363"/>
    </location>
</feature>
<comment type="subcellular location">
    <subcellularLocation>
        <location evidence="1">Membrane</location>
        <topology evidence="1">Multi-pass membrane protein</topology>
    </subcellularLocation>
</comment>
<evidence type="ECO:0000313" key="10">
    <source>
        <dbReference type="Proteomes" id="UP000078486"/>
    </source>
</evidence>
<gene>
    <name evidence="9" type="ORF">AW736_06085</name>
</gene>
<feature type="transmembrane region" description="Helical" evidence="7">
    <location>
        <begin position="117"/>
        <end position="136"/>
    </location>
</feature>
<dbReference type="InterPro" id="IPR036291">
    <property type="entry name" value="NAD(P)-bd_dom_sf"/>
</dbReference>
<dbReference type="OrthoDB" id="9793589at2"/>
<evidence type="ECO:0000256" key="7">
    <source>
        <dbReference type="SAM" id="Phobius"/>
    </source>
</evidence>
<feature type="transmembrane region" description="Helical" evidence="7">
    <location>
        <begin position="148"/>
        <end position="173"/>
    </location>
</feature>
<dbReference type="InterPro" id="IPR006153">
    <property type="entry name" value="Cation/H_exchanger_TM"/>
</dbReference>
<keyword evidence="4 7" id="KW-0812">Transmembrane</keyword>
<accession>A0A178ILQ7</accession>
<feature type="transmembrane region" description="Helical" evidence="7">
    <location>
        <begin position="236"/>
        <end position="269"/>
    </location>
</feature>
<feature type="transmembrane region" description="Helical" evidence="7">
    <location>
        <begin position="312"/>
        <end position="335"/>
    </location>
</feature>
<dbReference type="STRING" id="1184151.AW736_06085"/>
<feature type="transmembrane region" description="Helical" evidence="7">
    <location>
        <begin position="87"/>
        <end position="111"/>
    </location>
</feature>
<evidence type="ECO:0000256" key="6">
    <source>
        <dbReference type="ARBA" id="ARBA00023136"/>
    </source>
</evidence>
<name>A0A178ILQ7_9BACT</name>
<reference evidence="9 10" key="1">
    <citation type="submission" date="2016-01" db="EMBL/GenBank/DDBJ databases">
        <title>High potential of lignocellulose degradation of a new Verrucomicrobia species.</title>
        <authorList>
            <person name="Wang Y."/>
            <person name="Shi Y."/>
            <person name="Qiu Z."/>
            <person name="Liu S."/>
            <person name="Yang H."/>
        </authorList>
    </citation>
    <scope>NUCLEOTIDE SEQUENCE [LARGE SCALE GENOMIC DNA]</scope>
    <source>
        <strain evidence="9 10">TSB47</strain>
    </source>
</reference>
<proteinExistence type="inferred from homology"/>
<feature type="transmembrane region" description="Helical" evidence="7">
    <location>
        <begin position="6"/>
        <end position="25"/>
    </location>
</feature>
<organism evidence="9 10">
    <name type="scientific">Termitidicoccus mucosus</name>
    <dbReference type="NCBI Taxonomy" id="1184151"/>
    <lineage>
        <taxon>Bacteria</taxon>
        <taxon>Pseudomonadati</taxon>
        <taxon>Verrucomicrobiota</taxon>
        <taxon>Opitutia</taxon>
        <taxon>Opitutales</taxon>
        <taxon>Opitutaceae</taxon>
        <taxon>Termitidicoccus</taxon>
    </lineage>
</organism>
<dbReference type="AlphaFoldDB" id="A0A178ILQ7"/>
<feature type="transmembrane region" description="Helical" evidence="7">
    <location>
        <begin position="56"/>
        <end position="75"/>
    </location>
</feature>
<evidence type="ECO:0000313" key="9">
    <source>
        <dbReference type="EMBL" id="OAM90823.1"/>
    </source>
</evidence>
<evidence type="ECO:0000256" key="2">
    <source>
        <dbReference type="ARBA" id="ARBA00005551"/>
    </source>
</evidence>
<feature type="transmembrane region" description="Helical" evidence="7">
    <location>
        <begin position="289"/>
        <end position="305"/>
    </location>
</feature>
<feature type="domain" description="RCK N-terminal" evidence="8">
    <location>
        <begin position="435"/>
        <end position="555"/>
    </location>
</feature>
<evidence type="ECO:0000256" key="5">
    <source>
        <dbReference type="ARBA" id="ARBA00022989"/>
    </source>
</evidence>
<dbReference type="PANTHER" id="PTHR42751">
    <property type="entry name" value="SODIUM/HYDROGEN EXCHANGER FAMILY/TRKA DOMAIN PROTEIN"/>
    <property type="match status" value="1"/>
</dbReference>